<dbReference type="AlphaFoldDB" id="A0A0E9PTI2"/>
<evidence type="ECO:0000313" key="2">
    <source>
        <dbReference type="EMBL" id="JAH07385.1"/>
    </source>
</evidence>
<dbReference type="EMBL" id="GBXM01101192">
    <property type="protein sequence ID" value="JAH07385.1"/>
    <property type="molecule type" value="Transcribed_RNA"/>
</dbReference>
<feature type="region of interest" description="Disordered" evidence="1">
    <location>
        <begin position="1"/>
        <end position="34"/>
    </location>
</feature>
<accession>A0A0E9PTI2</accession>
<organism evidence="2">
    <name type="scientific">Anguilla anguilla</name>
    <name type="common">European freshwater eel</name>
    <name type="synonym">Muraena anguilla</name>
    <dbReference type="NCBI Taxonomy" id="7936"/>
    <lineage>
        <taxon>Eukaryota</taxon>
        <taxon>Metazoa</taxon>
        <taxon>Chordata</taxon>
        <taxon>Craniata</taxon>
        <taxon>Vertebrata</taxon>
        <taxon>Euteleostomi</taxon>
        <taxon>Actinopterygii</taxon>
        <taxon>Neopterygii</taxon>
        <taxon>Teleostei</taxon>
        <taxon>Anguilliformes</taxon>
        <taxon>Anguillidae</taxon>
        <taxon>Anguilla</taxon>
    </lineage>
</organism>
<name>A0A0E9PTI2_ANGAN</name>
<reference evidence="2" key="2">
    <citation type="journal article" date="2015" name="Fish Shellfish Immunol.">
        <title>Early steps in the European eel (Anguilla anguilla)-Vibrio vulnificus interaction in the gills: Role of the RtxA13 toxin.</title>
        <authorList>
            <person name="Callol A."/>
            <person name="Pajuelo D."/>
            <person name="Ebbesson L."/>
            <person name="Teles M."/>
            <person name="MacKenzie S."/>
            <person name="Amaro C."/>
        </authorList>
    </citation>
    <scope>NUCLEOTIDE SEQUENCE</scope>
</reference>
<feature type="compositionally biased region" description="Basic residues" evidence="1">
    <location>
        <begin position="1"/>
        <end position="18"/>
    </location>
</feature>
<reference evidence="2" key="1">
    <citation type="submission" date="2014-11" db="EMBL/GenBank/DDBJ databases">
        <authorList>
            <person name="Amaro Gonzalez C."/>
        </authorList>
    </citation>
    <scope>NUCLEOTIDE SEQUENCE</scope>
</reference>
<evidence type="ECO:0000256" key="1">
    <source>
        <dbReference type="SAM" id="MobiDB-lite"/>
    </source>
</evidence>
<sequence>MTHTHTHTPKGRYFKNPRYHFLGKVGHKQPERNS</sequence>
<proteinExistence type="predicted"/>
<protein>
    <submittedName>
        <fullName evidence="2">Uncharacterized protein</fullName>
    </submittedName>
</protein>